<protein>
    <submittedName>
        <fullName evidence="1">Uncharacterized protein</fullName>
    </submittedName>
</protein>
<keyword evidence="2" id="KW-1185">Reference proteome</keyword>
<gene>
    <name evidence="1" type="ORF">CI1B_53360</name>
</gene>
<reference evidence="1" key="1">
    <citation type="submission" date="2019-02" db="EMBL/GenBank/DDBJ databases">
        <authorList>
            <person name="Pothier F.J."/>
        </authorList>
    </citation>
    <scope>NUCLEOTIDE SEQUENCE</scope>
    <source>
        <strain evidence="1">CI-1B</strain>
    </source>
</reference>
<dbReference type="EMBL" id="CAADFC020000020">
    <property type="protein sequence ID" value="VIO74563.1"/>
    <property type="molecule type" value="Genomic_DNA"/>
</dbReference>
<dbReference type="Proteomes" id="UP000328092">
    <property type="component" value="Unassembled WGS sequence"/>
</dbReference>
<proteinExistence type="predicted"/>
<evidence type="ECO:0000313" key="1">
    <source>
        <dbReference type="EMBL" id="VIO74563.1"/>
    </source>
</evidence>
<comment type="caution">
    <text evidence="1">The sequence shown here is derived from an EMBL/GenBank/DDBJ whole genome shotgun (WGS) entry which is preliminary data.</text>
</comment>
<accession>A0A508TJN0</accession>
<sequence>MKYSAELVQTMRDALEAVMAKVPRDQVVFGLKAAVAEYILVTAAHGQTSYDGLVASASDQVQTIISMLT</sequence>
<evidence type="ECO:0000313" key="2">
    <source>
        <dbReference type="Proteomes" id="UP000328092"/>
    </source>
</evidence>
<dbReference type="RefSeq" id="WP_139483462.1">
    <property type="nucleotide sequence ID" value="NZ_CAADFB020000026.1"/>
</dbReference>
<dbReference type="OrthoDB" id="8243534at2"/>
<name>A0A508TJN0_9BRAD</name>
<organism evidence="1 2">
    <name type="scientific">Bradyrhizobium ivorense</name>
    <dbReference type="NCBI Taxonomy" id="2511166"/>
    <lineage>
        <taxon>Bacteria</taxon>
        <taxon>Pseudomonadati</taxon>
        <taxon>Pseudomonadota</taxon>
        <taxon>Alphaproteobacteria</taxon>
        <taxon>Hyphomicrobiales</taxon>
        <taxon>Nitrobacteraceae</taxon>
        <taxon>Bradyrhizobium</taxon>
    </lineage>
</organism>
<dbReference type="AlphaFoldDB" id="A0A508TJN0"/>